<evidence type="ECO:0000256" key="1">
    <source>
        <dbReference type="SAM" id="Phobius"/>
    </source>
</evidence>
<keyword evidence="3" id="KW-1185">Reference proteome</keyword>
<evidence type="ECO:0000313" key="3">
    <source>
        <dbReference type="Proteomes" id="UP001634393"/>
    </source>
</evidence>
<keyword evidence="1" id="KW-1133">Transmembrane helix</keyword>
<keyword evidence="1" id="KW-0472">Membrane</keyword>
<accession>A0ABD3RI87</accession>
<comment type="caution">
    <text evidence="2">The sequence shown here is derived from an EMBL/GenBank/DDBJ whole genome shotgun (WGS) entry which is preliminary data.</text>
</comment>
<name>A0ABD3RI87_9LAMI</name>
<feature type="transmembrane region" description="Helical" evidence="1">
    <location>
        <begin position="6"/>
        <end position="29"/>
    </location>
</feature>
<protein>
    <submittedName>
        <fullName evidence="2">Uncharacterized protein</fullName>
    </submittedName>
</protein>
<sequence>MELDILIPVVLFCVVVTAFIILIICYNCYKKKRPHVGAKTATASGISPPGPVFRDLEKGKKSRGQKGGDMVVIGAGGVVACASCSGGGGDGGCGGGSGGCGGGCGGCGGGGGCGCGN</sequence>
<dbReference type="EMBL" id="JBJXBP010000008">
    <property type="protein sequence ID" value="KAL3812705.1"/>
    <property type="molecule type" value="Genomic_DNA"/>
</dbReference>
<dbReference type="Proteomes" id="UP001634393">
    <property type="component" value="Unassembled WGS sequence"/>
</dbReference>
<organism evidence="2 3">
    <name type="scientific">Penstemon smallii</name>
    <dbReference type="NCBI Taxonomy" id="265156"/>
    <lineage>
        <taxon>Eukaryota</taxon>
        <taxon>Viridiplantae</taxon>
        <taxon>Streptophyta</taxon>
        <taxon>Embryophyta</taxon>
        <taxon>Tracheophyta</taxon>
        <taxon>Spermatophyta</taxon>
        <taxon>Magnoliopsida</taxon>
        <taxon>eudicotyledons</taxon>
        <taxon>Gunneridae</taxon>
        <taxon>Pentapetalae</taxon>
        <taxon>asterids</taxon>
        <taxon>lamiids</taxon>
        <taxon>Lamiales</taxon>
        <taxon>Plantaginaceae</taxon>
        <taxon>Cheloneae</taxon>
        <taxon>Penstemon</taxon>
    </lineage>
</organism>
<dbReference type="AlphaFoldDB" id="A0ABD3RI87"/>
<proteinExistence type="predicted"/>
<reference evidence="2 3" key="1">
    <citation type="submission" date="2024-12" db="EMBL/GenBank/DDBJ databases">
        <title>The unique morphological basis and parallel evolutionary history of personate flowers in Penstemon.</title>
        <authorList>
            <person name="Depatie T.H."/>
            <person name="Wessinger C.A."/>
        </authorList>
    </citation>
    <scope>NUCLEOTIDE SEQUENCE [LARGE SCALE GENOMIC DNA]</scope>
    <source>
        <strain evidence="2">WTNN_2</strain>
        <tissue evidence="2">Leaf</tissue>
    </source>
</reference>
<keyword evidence="1" id="KW-0812">Transmembrane</keyword>
<gene>
    <name evidence="2" type="ORF">ACJIZ3_013973</name>
</gene>
<evidence type="ECO:0000313" key="2">
    <source>
        <dbReference type="EMBL" id="KAL3812705.1"/>
    </source>
</evidence>